<sequence length="253" mass="29096">MDIESVMWIPMKKKASQVLKSISWRILGFLLFRNIPVFMYFRKQFDSPGFVRMDVALGNIISLPGSSVLFYGMETGDWRGEWERVGETGNEHAFSTKYASVALLDLEKREHREIIWEAVTLIQTKDSEDLNYNLSPALGATPWRQSCRFPWSETNEQKPENISSRLALMGEFGDKRFTYTESMTKNGSGMLCRYIQKQDNLKLNGCPLQCPQVQPHSARPELQPLRKALPPQPPHQARSIKSVSRLLCSFYKL</sequence>
<accession>A0A835ZRE0</accession>
<keyword evidence="1" id="KW-0812">Transmembrane</keyword>
<dbReference type="EMBL" id="JAEMGP010000027">
    <property type="protein sequence ID" value="KAG5193908.1"/>
    <property type="molecule type" value="Genomic_DNA"/>
</dbReference>
<name>A0A835ZRE0_SHEEP</name>
<reference evidence="2 3" key="1">
    <citation type="submission" date="2020-12" db="EMBL/GenBank/DDBJ databases">
        <title>De novo assembly of Tibetan sheep genome.</title>
        <authorList>
            <person name="Li X."/>
        </authorList>
    </citation>
    <scope>NUCLEOTIDE SEQUENCE [LARGE SCALE GENOMIC DNA]</scope>
    <source>
        <tissue evidence="2">Heart</tissue>
    </source>
</reference>
<evidence type="ECO:0000256" key="1">
    <source>
        <dbReference type="SAM" id="Phobius"/>
    </source>
</evidence>
<feature type="transmembrane region" description="Helical" evidence="1">
    <location>
        <begin position="21"/>
        <end position="41"/>
    </location>
</feature>
<keyword evidence="1" id="KW-0472">Membrane</keyword>
<gene>
    <name evidence="2" type="ORF">JEQ12_020269</name>
</gene>
<evidence type="ECO:0000313" key="2">
    <source>
        <dbReference type="EMBL" id="KAG5193908.1"/>
    </source>
</evidence>
<proteinExistence type="predicted"/>
<keyword evidence="1" id="KW-1133">Transmembrane helix</keyword>
<comment type="caution">
    <text evidence="2">The sequence shown here is derived from an EMBL/GenBank/DDBJ whole genome shotgun (WGS) entry which is preliminary data.</text>
</comment>
<dbReference type="AlphaFoldDB" id="A0A835ZRE0"/>
<dbReference type="Proteomes" id="UP000664991">
    <property type="component" value="Unassembled WGS sequence"/>
</dbReference>
<evidence type="ECO:0000313" key="3">
    <source>
        <dbReference type="Proteomes" id="UP000664991"/>
    </source>
</evidence>
<protein>
    <submittedName>
        <fullName evidence="2">Uncharacterized protein</fullName>
    </submittedName>
</protein>
<organism evidence="2 3">
    <name type="scientific">Ovis aries</name>
    <name type="common">Sheep</name>
    <dbReference type="NCBI Taxonomy" id="9940"/>
    <lineage>
        <taxon>Eukaryota</taxon>
        <taxon>Metazoa</taxon>
        <taxon>Chordata</taxon>
        <taxon>Craniata</taxon>
        <taxon>Vertebrata</taxon>
        <taxon>Euteleostomi</taxon>
        <taxon>Mammalia</taxon>
        <taxon>Eutheria</taxon>
        <taxon>Laurasiatheria</taxon>
        <taxon>Artiodactyla</taxon>
        <taxon>Ruminantia</taxon>
        <taxon>Pecora</taxon>
        <taxon>Bovidae</taxon>
        <taxon>Caprinae</taxon>
        <taxon>Ovis</taxon>
    </lineage>
</organism>